<dbReference type="VEuPathDB" id="FungiDB:F4678DRAFT_477486"/>
<name>A0A9W8NF40_9PEZI</name>
<gene>
    <name evidence="2" type="ORF">NPX13_g4645</name>
</gene>
<feature type="compositionally biased region" description="Polar residues" evidence="1">
    <location>
        <begin position="195"/>
        <end position="206"/>
    </location>
</feature>
<dbReference type="AlphaFoldDB" id="A0A9W8NF40"/>
<evidence type="ECO:0000256" key="1">
    <source>
        <dbReference type="SAM" id="MobiDB-lite"/>
    </source>
</evidence>
<evidence type="ECO:0000313" key="3">
    <source>
        <dbReference type="Proteomes" id="UP001148614"/>
    </source>
</evidence>
<feature type="region of interest" description="Disordered" evidence="1">
    <location>
        <begin position="291"/>
        <end position="313"/>
    </location>
</feature>
<protein>
    <submittedName>
        <fullName evidence="2">Uncharacterized protein</fullName>
    </submittedName>
</protein>
<evidence type="ECO:0000313" key="2">
    <source>
        <dbReference type="EMBL" id="KAJ3573563.1"/>
    </source>
</evidence>
<organism evidence="2 3">
    <name type="scientific">Xylaria arbuscula</name>
    <dbReference type="NCBI Taxonomy" id="114810"/>
    <lineage>
        <taxon>Eukaryota</taxon>
        <taxon>Fungi</taxon>
        <taxon>Dikarya</taxon>
        <taxon>Ascomycota</taxon>
        <taxon>Pezizomycotina</taxon>
        <taxon>Sordariomycetes</taxon>
        <taxon>Xylariomycetidae</taxon>
        <taxon>Xylariales</taxon>
        <taxon>Xylariaceae</taxon>
        <taxon>Xylaria</taxon>
    </lineage>
</organism>
<accession>A0A9W8NF40</accession>
<reference evidence="2" key="1">
    <citation type="submission" date="2022-07" db="EMBL/GenBank/DDBJ databases">
        <title>Genome Sequence of Xylaria arbuscula.</title>
        <authorList>
            <person name="Buettner E."/>
        </authorList>
    </citation>
    <scope>NUCLEOTIDE SEQUENCE</scope>
    <source>
        <strain evidence="2">VT107</strain>
    </source>
</reference>
<sequence length="313" mass="34884">MLAIAPCQTRGWIAHSTPEVKRLTPDRTTDRCETNNELPNSRVAQRVAGLLRLLVALTELLKRSLSDQHRLKNLLKKLDRCCDDLCTLSQDTPLMKSGSKLEKDVGTLSDHSYEVQGVESDIIATRSNHQPKDELENVNTPSPIEFEESTSDSDTISAYRQNDFIGHSFINPTMTSSETKDPAAKPAPVRKTIERPSSSDNLPVTQLRTPVKTPSIRYSRTTPEVNTAVGCDQPIELMIKQSAPEFARSSLEEIEQLEFPMDSAETYKDLLNSLSTAHPMALRPDRSSNLVVSYSGGAGSIEQNPRPRTRRRK</sequence>
<keyword evidence="3" id="KW-1185">Reference proteome</keyword>
<comment type="caution">
    <text evidence="2">The sequence shown here is derived from an EMBL/GenBank/DDBJ whole genome shotgun (WGS) entry which is preliminary data.</text>
</comment>
<feature type="region of interest" description="Disordered" evidence="1">
    <location>
        <begin position="172"/>
        <end position="206"/>
    </location>
</feature>
<proteinExistence type="predicted"/>
<dbReference type="Proteomes" id="UP001148614">
    <property type="component" value="Unassembled WGS sequence"/>
</dbReference>
<dbReference type="EMBL" id="JANPWZ010000672">
    <property type="protein sequence ID" value="KAJ3573563.1"/>
    <property type="molecule type" value="Genomic_DNA"/>
</dbReference>
<feature type="region of interest" description="Disordered" evidence="1">
    <location>
        <begin position="130"/>
        <end position="153"/>
    </location>
</feature>